<evidence type="ECO:0000313" key="5">
    <source>
        <dbReference type="EMBL" id="KAK1362709.1"/>
    </source>
</evidence>
<sequence>MYDHEDRINHAVFPALQGGPHNQTIAGIEVAVKQALTEMGYELVSGGTENHLVLFHNPGTPALTSRGFVEEDFVKVAEFFDAAVKLALKIKADTKWRITSNSFLQLVLRSQ</sequence>
<evidence type="ECO:0000256" key="1">
    <source>
        <dbReference type="ARBA" id="ARBA00001528"/>
    </source>
</evidence>
<dbReference type="AlphaFoldDB" id="A0AAD8H8V1"/>
<evidence type="ECO:0000256" key="3">
    <source>
        <dbReference type="ARBA" id="ARBA00022898"/>
    </source>
</evidence>
<dbReference type="GO" id="GO:0004372">
    <property type="term" value="F:glycine hydroxymethyltransferase activity"/>
    <property type="evidence" value="ECO:0007669"/>
    <property type="project" value="UniProtKB-EC"/>
</dbReference>
<feature type="domain" description="Serine hydroxymethyltransferase-like" evidence="4">
    <location>
        <begin position="2"/>
        <end position="38"/>
    </location>
</feature>
<dbReference type="EMBL" id="JAUIZM010000010">
    <property type="protein sequence ID" value="KAK1362709.1"/>
    <property type="molecule type" value="Genomic_DNA"/>
</dbReference>
<dbReference type="InterPro" id="IPR015424">
    <property type="entry name" value="PyrdxlP-dep_Trfase"/>
</dbReference>
<dbReference type="PANTHER" id="PTHR11680:SF28">
    <property type="entry name" value="SERINE HYDROXYMETHYLTRANSFERASE, MITOCHONDRIAL"/>
    <property type="match status" value="1"/>
</dbReference>
<dbReference type="Pfam" id="PF00464">
    <property type="entry name" value="SHMT"/>
    <property type="match status" value="1"/>
</dbReference>
<evidence type="ECO:0000256" key="2">
    <source>
        <dbReference type="ARBA" id="ARBA00001933"/>
    </source>
</evidence>
<dbReference type="SUPFAM" id="SSF53383">
    <property type="entry name" value="PLP-dependent transferases"/>
    <property type="match status" value="1"/>
</dbReference>
<comment type="caution">
    <text evidence="5">The sequence shown here is derived from an EMBL/GenBank/DDBJ whole genome shotgun (WGS) entry which is preliminary data.</text>
</comment>
<dbReference type="GO" id="GO:0019264">
    <property type="term" value="P:glycine biosynthetic process from serine"/>
    <property type="evidence" value="ECO:0007669"/>
    <property type="project" value="TreeGrafter"/>
</dbReference>
<organism evidence="5 6">
    <name type="scientific">Heracleum sosnowskyi</name>
    <dbReference type="NCBI Taxonomy" id="360622"/>
    <lineage>
        <taxon>Eukaryota</taxon>
        <taxon>Viridiplantae</taxon>
        <taxon>Streptophyta</taxon>
        <taxon>Embryophyta</taxon>
        <taxon>Tracheophyta</taxon>
        <taxon>Spermatophyta</taxon>
        <taxon>Magnoliopsida</taxon>
        <taxon>eudicotyledons</taxon>
        <taxon>Gunneridae</taxon>
        <taxon>Pentapetalae</taxon>
        <taxon>asterids</taxon>
        <taxon>campanulids</taxon>
        <taxon>Apiales</taxon>
        <taxon>Apiaceae</taxon>
        <taxon>Apioideae</taxon>
        <taxon>apioid superclade</taxon>
        <taxon>Tordylieae</taxon>
        <taxon>Tordyliinae</taxon>
        <taxon>Heracleum</taxon>
    </lineage>
</organism>
<evidence type="ECO:0000313" key="6">
    <source>
        <dbReference type="Proteomes" id="UP001237642"/>
    </source>
</evidence>
<protein>
    <recommendedName>
        <fullName evidence="4">Serine hydroxymethyltransferase-like domain-containing protein</fullName>
    </recommendedName>
</protein>
<dbReference type="InterPro" id="IPR015421">
    <property type="entry name" value="PyrdxlP-dep_Trfase_major"/>
</dbReference>
<gene>
    <name evidence="5" type="ORF">POM88_047183</name>
</gene>
<keyword evidence="3" id="KW-0663">Pyridoxal phosphate</keyword>
<proteinExistence type="predicted"/>
<dbReference type="Proteomes" id="UP001237642">
    <property type="component" value="Unassembled WGS sequence"/>
</dbReference>
<reference evidence="5" key="1">
    <citation type="submission" date="2023-02" db="EMBL/GenBank/DDBJ databases">
        <title>Genome of toxic invasive species Heracleum sosnowskyi carries increased number of genes despite the absence of recent whole-genome duplications.</title>
        <authorList>
            <person name="Schelkunov M."/>
            <person name="Shtratnikova V."/>
            <person name="Makarenko M."/>
            <person name="Klepikova A."/>
            <person name="Omelchenko D."/>
            <person name="Novikova G."/>
            <person name="Obukhova E."/>
            <person name="Bogdanov V."/>
            <person name="Penin A."/>
            <person name="Logacheva M."/>
        </authorList>
    </citation>
    <scope>NUCLEOTIDE SEQUENCE</scope>
    <source>
        <strain evidence="5">Hsosn_3</strain>
        <tissue evidence="5">Leaf</tissue>
    </source>
</reference>
<keyword evidence="6" id="KW-1185">Reference proteome</keyword>
<name>A0AAD8H8V1_9APIA</name>
<dbReference type="Gene3D" id="3.90.1150.10">
    <property type="entry name" value="Aspartate Aminotransferase, domain 1"/>
    <property type="match status" value="1"/>
</dbReference>
<dbReference type="Gene3D" id="3.40.640.10">
    <property type="entry name" value="Type I PLP-dependent aspartate aminotransferase-like (Major domain)"/>
    <property type="match status" value="1"/>
</dbReference>
<dbReference type="PANTHER" id="PTHR11680">
    <property type="entry name" value="SERINE HYDROXYMETHYLTRANSFERASE"/>
    <property type="match status" value="1"/>
</dbReference>
<accession>A0AAD8H8V1</accession>
<evidence type="ECO:0000259" key="4">
    <source>
        <dbReference type="Pfam" id="PF00464"/>
    </source>
</evidence>
<dbReference type="InterPro" id="IPR049943">
    <property type="entry name" value="Ser_HO-MeTrfase-like"/>
</dbReference>
<dbReference type="InterPro" id="IPR015422">
    <property type="entry name" value="PyrdxlP-dep_Trfase_small"/>
</dbReference>
<reference evidence="5" key="2">
    <citation type="submission" date="2023-05" db="EMBL/GenBank/DDBJ databases">
        <authorList>
            <person name="Schelkunov M.I."/>
        </authorList>
    </citation>
    <scope>NUCLEOTIDE SEQUENCE</scope>
    <source>
        <strain evidence="5">Hsosn_3</strain>
        <tissue evidence="5">Leaf</tissue>
    </source>
</reference>
<dbReference type="GO" id="GO:0005739">
    <property type="term" value="C:mitochondrion"/>
    <property type="evidence" value="ECO:0007669"/>
    <property type="project" value="TreeGrafter"/>
</dbReference>
<dbReference type="InterPro" id="IPR039429">
    <property type="entry name" value="SHMT-like_dom"/>
</dbReference>
<dbReference type="GO" id="GO:0046653">
    <property type="term" value="P:tetrahydrofolate metabolic process"/>
    <property type="evidence" value="ECO:0007669"/>
    <property type="project" value="TreeGrafter"/>
</dbReference>
<dbReference type="GO" id="GO:0030170">
    <property type="term" value="F:pyridoxal phosphate binding"/>
    <property type="evidence" value="ECO:0007669"/>
    <property type="project" value="TreeGrafter"/>
</dbReference>
<comment type="cofactor">
    <cofactor evidence="2">
        <name>pyridoxal 5'-phosphate</name>
        <dbReference type="ChEBI" id="CHEBI:597326"/>
    </cofactor>
</comment>
<comment type="catalytic activity">
    <reaction evidence="1">
        <text>(6R)-5,10-methylene-5,6,7,8-tetrahydrofolate + glycine + H2O = (6S)-5,6,7,8-tetrahydrofolate + L-serine</text>
        <dbReference type="Rhea" id="RHEA:15481"/>
        <dbReference type="ChEBI" id="CHEBI:15377"/>
        <dbReference type="ChEBI" id="CHEBI:15636"/>
        <dbReference type="ChEBI" id="CHEBI:33384"/>
        <dbReference type="ChEBI" id="CHEBI:57305"/>
        <dbReference type="ChEBI" id="CHEBI:57453"/>
        <dbReference type="EC" id="2.1.2.1"/>
    </reaction>
</comment>